<reference evidence="2 3" key="1">
    <citation type="journal article" date="2010" name="Science">
        <title>Genomic comparison of the ants Camponotus floridanus and Harpegnathos saltator.</title>
        <authorList>
            <person name="Bonasio R."/>
            <person name="Zhang G."/>
            <person name="Ye C."/>
            <person name="Mutti N.S."/>
            <person name="Fang X."/>
            <person name="Qin N."/>
            <person name="Donahue G."/>
            <person name="Yang P."/>
            <person name="Li Q."/>
            <person name="Li C."/>
            <person name="Zhang P."/>
            <person name="Huang Z."/>
            <person name="Berger S.L."/>
            <person name="Reinberg D."/>
            <person name="Wang J."/>
            <person name="Liebig J."/>
        </authorList>
    </citation>
    <scope>NUCLEOTIDE SEQUENCE [LARGE SCALE GENOMIC DNA]</scope>
    <source>
        <strain evidence="3">C129</strain>
    </source>
</reference>
<dbReference type="InParanoid" id="E1ZX75"/>
<accession>E1ZX75</accession>
<dbReference type="EMBL" id="GL435030">
    <property type="protein sequence ID" value="EFN74165.1"/>
    <property type="molecule type" value="Genomic_DNA"/>
</dbReference>
<evidence type="ECO:0000256" key="1">
    <source>
        <dbReference type="SAM" id="MobiDB-lite"/>
    </source>
</evidence>
<evidence type="ECO:0000313" key="3">
    <source>
        <dbReference type="Proteomes" id="UP000000311"/>
    </source>
</evidence>
<gene>
    <name evidence="2" type="ORF">EAG_14077</name>
</gene>
<feature type="region of interest" description="Disordered" evidence="1">
    <location>
        <begin position="32"/>
        <end position="82"/>
    </location>
</feature>
<dbReference type="AlphaFoldDB" id="E1ZX75"/>
<sequence>MLSCSLYRVTWPIGTRVCNAAHFLTGAASTVRQGVTEPCNEPPPPLPPPPPLYHHRLGTVPPSPTSLHSHSLHHRRSSPSRW</sequence>
<feature type="compositionally biased region" description="Pro residues" evidence="1">
    <location>
        <begin position="40"/>
        <end position="52"/>
    </location>
</feature>
<dbReference type="Proteomes" id="UP000000311">
    <property type="component" value="Unassembled WGS sequence"/>
</dbReference>
<protein>
    <submittedName>
        <fullName evidence="2">Uncharacterized protein</fullName>
    </submittedName>
</protein>
<keyword evidence="3" id="KW-1185">Reference proteome</keyword>
<name>E1ZX75_CAMFO</name>
<feature type="compositionally biased region" description="Basic residues" evidence="1">
    <location>
        <begin position="70"/>
        <end position="82"/>
    </location>
</feature>
<proteinExistence type="predicted"/>
<evidence type="ECO:0000313" key="2">
    <source>
        <dbReference type="EMBL" id="EFN74165.1"/>
    </source>
</evidence>
<organism evidence="3">
    <name type="scientific">Camponotus floridanus</name>
    <name type="common">Florida carpenter ant</name>
    <dbReference type="NCBI Taxonomy" id="104421"/>
    <lineage>
        <taxon>Eukaryota</taxon>
        <taxon>Metazoa</taxon>
        <taxon>Ecdysozoa</taxon>
        <taxon>Arthropoda</taxon>
        <taxon>Hexapoda</taxon>
        <taxon>Insecta</taxon>
        <taxon>Pterygota</taxon>
        <taxon>Neoptera</taxon>
        <taxon>Endopterygota</taxon>
        <taxon>Hymenoptera</taxon>
        <taxon>Apocrita</taxon>
        <taxon>Aculeata</taxon>
        <taxon>Formicoidea</taxon>
        <taxon>Formicidae</taxon>
        <taxon>Formicinae</taxon>
        <taxon>Camponotus</taxon>
    </lineage>
</organism>